<feature type="region of interest" description="Disordered" evidence="1">
    <location>
        <begin position="1"/>
        <end position="34"/>
    </location>
</feature>
<organism evidence="3">
    <name type="scientific">Aplanochytrium stocchinoi</name>
    <dbReference type="NCBI Taxonomy" id="215587"/>
    <lineage>
        <taxon>Eukaryota</taxon>
        <taxon>Sar</taxon>
        <taxon>Stramenopiles</taxon>
        <taxon>Bigyra</taxon>
        <taxon>Labyrinthulomycetes</taxon>
        <taxon>Thraustochytrida</taxon>
        <taxon>Thraustochytriidae</taxon>
        <taxon>Aplanochytrium</taxon>
    </lineage>
</organism>
<keyword evidence="2" id="KW-0812">Transmembrane</keyword>
<gene>
    <name evidence="3" type="ORF">ASTO00021_LOCUS4509</name>
</gene>
<feature type="region of interest" description="Disordered" evidence="1">
    <location>
        <begin position="419"/>
        <end position="456"/>
    </location>
</feature>
<evidence type="ECO:0000256" key="2">
    <source>
        <dbReference type="SAM" id="Phobius"/>
    </source>
</evidence>
<feature type="transmembrane region" description="Helical" evidence="2">
    <location>
        <begin position="168"/>
        <end position="187"/>
    </location>
</feature>
<dbReference type="Pfam" id="PF13593">
    <property type="entry name" value="SBF_like"/>
    <property type="match status" value="1"/>
</dbReference>
<dbReference type="InterPro" id="IPR038770">
    <property type="entry name" value="Na+/solute_symporter_sf"/>
</dbReference>
<feature type="transmembrane region" description="Helical" evidence="2">
    <location>
        <begin position="199"/>
        <end position="221"/>
    </location>
</feature>
<feature type="transmembrane region" description="Helical" evidence="2">
    <location>
        <begin position="140"/>
        <end position="162"/>
    </location>
</feature>
<feature type="transmembrane region" description="Helical" evidence="2">
    <location>
        <begin position="391"/>
        <end position="413"/>
    </location>
</feature>
<dbReference type="Gene3D" id="1.20.1530.20">
    <property type="match status" value="1"/>
</dbReference>
<dbReference type="EMBL" id="HBIN01006192">
    <property type="protein sequence ID" value="CAE0434205.1"/>
    <property type="molecule type" value="Transcribed_RNA"/>
</dbReference>
<dbReference type="PANTHER" id="PTHR18640:SF10">
    <property type="entry name" value="SODIUM_METABOLITE COTRANSPORTER BASS4, CHLOROPLASTIC-RELATED"/>
    <property type="match status" value="1"/>
</dbReference>
<reference evidence="3" key="1">
    <citation type="submission" date="2021-01" db="EMBL/GenBank/DDBJ databases">
        <authorList>
            <person name="Corre E."/>
            <person name="Pelletier E."/>
            <person name="Niang G."/>
            <person name="Scheremetjew M."/>
            <person name="Finn R."/>
            <person name="Kale V."/>
            <person name="Holt S."/>
            <person name="Cochrane G."/>
            <person name="Meng A."/>
            <person name="Brown T."/>
            <person name="Cohen L."/>
        </authorList>
    </citation>
    <scope>NUCLEOTIDE SEQUENCE</scope>
    <source>
        <strain evidence="3">GSBS06</strain>
    </source>
</reference>
<feature type="transmembrane region" description="Helical" evidence="2">
    <location>
        <begin position="255"/>
        <end position="272"/>
    </location>
</feature>
<feature type="transmembrane region" description="Helical" evidence="2">
    <location>
        <begin position="293"/>
        <end position="309"/>
    </location>
</feature>
<feature type="transmembrane region" description="Helical" evidence="2">
    <location>
        <begin position="321"/>
        <end position="347"/>
    </location>
</feature>
<keyword evidence="2" id="KW-1133">Transmembrane helix</keyword>
<feature type="transmembrane region" description="Helical" evidence="2">
    <location>
        <begin position="108"/>
        <end position="128"/>
    </location>
</feature>
<keyword evidence="2" id="KW-0472">Membrane</keyword>
<accession>A0A7S3PFZ0</accession>
<sequence>MGDSNLGNTEADSDHFRVSIDEKKKPDLQDNEHDSAVETSTFKGTIVDEEAIPSRCSRVTAFLVKWHLPIMLVIGLLLGYAYPLPGKFLGEADLGGICFPTGDTETCVYNSVSNLCITFIFVMSGMKLKTEEIKRAMRTWKAALFGFISILFITPCASFAVIRIDFAIPEFAAGLALFFAQATTLSSGPIITGQAKGNIALALLLTVTTNIIGVFTMPLFVSSSLDYYVEKNADLSTNNQTSDSGEEEVDIKVDPVPIIIKLIFAILIPLAVGKLLRNFAGVRTFAQKHGKKMKLLSSFLLAGIVWMKVSSSADDLNSLDFLSILSVFFAGMVVHIAFLIFNYVVSAYAMKLAQSERRAVVIVASQKTLPVAITVLDILPDSILGSPGLVAVPIIAAHFVQIVLDAFIAASWAERPLQGTKEKEKPKINTGSNDSELDATTDSTGSQTDRQEIASA</sequence>
<dbReference type="GO" id="GO:0009941">
    <property type="term" value="C:chloroplast envelope"/>
    <property type="evidence" value="ECO:0007669"/>
    <property type="project" value="TreeGrafter"/>
</dbReference>
<dbReference type="AlphaFoldDB" id="A0A7S3PFZ0"/>
<evidence type="ECO:0000256" key="1">
    <source>
        <dbReference type="SAM" id="MobiDB-lite"/>
    </source>
</evidence>
<proteinExistence type="predicted"/>
<protein>
    <submittedName>
        <fullName evidence="3">Uncharacterized protein</fullName>
    </submittedName>
</protein>
<feature type="transmembrane region" description="Helical" evidence="2">
    <location>
        <begin position="359"/>
        <end position="379"/>
    </location>
</feature>
<feature type="compositionally biased region" description="Polar residues" evidence="1">
    <location>
        <begin position="1"/>
        <end position="10"/>
    </location>
</feature>
<dbReference type="InterPro" id="IPR016833">
    <property type="entry name" value="Put_Na-Bile_cotransptr"/>
</dbReference>
<feature type="transmembrane region" description="Helical" evidence="2">
    <location>
        <begin position="62"/>
        <end position="82"/>
    </location>
</feature>
<name>A0A7S3PFZ0_9STRA</name>
<evidence type="ECO:0000313" key="3">
    <source>
        <dbReference type="EMBL" id="CAE0434205.1"/>
    </source>
</evidence>
<feature type="compositionally biased region" description="Polar residues" evidence="1">
    <location>
        <begin position="429"/>
        <end position="448"/>
    </location>
</feature>
<feature type="compositionally biased region" description="Basic and acidic residues" evidence="1">
    <location>
        <begin position="12"/>
        <end position="34"/>
    </location>
</feature>
<dbReference type="PANTHER" id="PTHR18640">
    <property type="entry name" value="SOLUTE CARRIER FAMILY 10 MEMBER 7"/>
    <property type="match status" value="1"/>
</dbReference>